<protein>
    <submittedName>
        <fullName evidence="3">Uncharacterized protein</fullName>
    </submittedName>
</protein>
<keyword evidence="2" id="KW-0812">Transmembrane</keyword>
<sequence>MVWVFWGSVAVLLVGLAVLSWWWDRDARKRGATPLSGGAMHRARWSRRLEVERQLNSVVTKGATPRTQDAAQDAWKGRTDR</sequence>
<evidence type="ECO:0000256" key="1">
    <source>
        <dbReference type="SAM" id="MobiDB-lite"/>
    </source>
</evidence>
<gene>
    <name evidence="3" type="ORF">GGQ55_002795</name>
</gene>
<keyword evidence="2" id="KW-0472">Membrane</keyword>
<evidence type="ECO:0000313" key="3">
    <source>
        <dbReference type="EMBL" id="NYJ06517.1"/>
    </source>
</evidence>
<keyword evidence="2" id="KW-1133">Transmembrane helix</keyword>
<feature type="region of interest" description="Disordered" evidence="1">
    <location>
        <begin position="60"/>
        <end position="81"/>
    </location>
</feature>
<dbReference type="Proteomes" id="UP000541969">
    <property type="component" value="Unassembled WGS sequence"/>
</dbReference>
<name>A0A853CGE2_9ACTN</name>
<comment type="caution">
    <text evidence="3">The sequence shown here is derived from an EMBL/GenBank/DDBJ whole genome shotgun (WGS) entry which is preliminary data.</text>
</comment>
<keyword evidence="4" id="KW-1185">Reference proteome</keyword>
<proteinExistence type="predicted"/>
<feature type="transmembrane region" description="Helical" evidence="2">
    <location>
        <begin position="6"/>
        <end position="23"/>
    </location>
</feature>
<feature type="compositionally biased region" description="Polar residues" evidence="1">
    <location>
        <begin position="60"/>
        <end position="70"/>
    </location>
</feature>
<dbReference type="RefSeq" id="WP_179717688.1">
    <property type="nucleotide sequence ID" value="NZ_JACBZT010000001.1"/>
</dbReference>
<reference evidence="3 4" key="1">
    <citation type="submission" date="2020-07" db="EMBL/GenBank/DDBJ databases">
        <title>Sequencing the genomes of 1000 actinobacteria strains.</title>
        <authorList>
            <person name="Klenk H.-P."/>
        </authorList>
    </citation>
    <scope>NUCLEOTIDE SEQUENCE [LARGE SCALE GENOMIC DNA]</scope>
    <source>
        <strain evidence="3 4">DSM 104001</strain>
    </source>
</reference>
<accession>A0A853CGE2</accession>
<organism evidence="3 4">
    <name type="scientific">Petropleomorpha daqingensis</name>
    <dbReference type="NCBI Taxonomy" id="2026353"/>
    <lineage>
        <taxon>Bacteria</taxon>
        <taxon>Bacillati</taxon>
        <taxon>Actinomycetota</taxon>
        <taxon>Actinomycetes</taxon>
        <taxon>Geodermatophilales</taxon>
        <taxon>Geodermatophilaceae</taxon>
        <taxon>Petropleomorpha</taxon>
    </lineage>
</organism>
<evidence type="ECO:0000256" key="2">
    <source>
        <dbReference type="SAM" id="Phobius"/>
    </source>
</evidence>
<dbReference type="AlphaFoldDB" id="A0A853CGE2"/>
<dbReference type="EMBL" id="JACBZT010000001">
    <property type="protein sequence ID" value="NYJ06517.1"/>
    <property type="molecule type" value="Genomic_DNA"/>
</dbReference>
<evidence type="ECO:0000313" key="4">
    <source>
        <dbReference type="Proteomes" id="UP000541969"/>
    </source>
</evidence>